<evidence type="ECO:0000256" key="1">
    <source>
        <dbReference type="ARBA" id="ARBA00022737"/>
    </source>
</evidence>
<dbReference type="Pfam" id="PF13516">
    <property type="entry name" value="LRR_6"/>
    <property type="match status" value="4"/>
</dbReference>
<dbReference type="SUPFAM" id="SSF52047">
    <property type="entry name" value="RNI-like"/>
    <property type="match status" value="1"/>
</dbReference>
<dbReference type="eggNOG" id="KOG4308">
    <property type="taxonomic scope" value="Eukaryota"/>
</dbReference>
<dbReference type="InterPro" id="IPR032675">
    <property type="entry name" value="LRR_dom_sf"/>
</dbReference>
<dbReference type="AlphaFoldDB" id="A0A0D3ISR5"/>
<keyword evidence="3" id="KW-1185">Reference proteome</keyword>
<protein>
    <submittedName>
        <fullName evidence="2">Uncharacterized protein</fullName>
    </submittedName>
</protein>
<dbReference type="HOGENOM" id="CLU_017147_2_0_1"/>
<dbReference type="Proteomes" id="UP000013827">
    <property type="component" value="Unassembled WGS sequence"/>
</dbReference>
<dbReference type="STRING" id="2903.R1DIE4"/>
<organism evidence="2 3">
    <name type="scientific">Emiliania huxleyi (strain CCMP1516)</name>
    <dbReference type="NCBI Taxonomy" id="280463"/>
    <lineage>
        <taxon>Eukaryota</taxon>
        <taxon>Haptista</taxon>
        <taxon>Haptophyta</taxon>
        <taxon>Prymnesiophyceae</taxon>
        <taxon>Isochrysidales</taxon>
        <taxon>Noelaerhabdaceae</taxon>
        <taxon>Emiliania</taxon>
    </lineage>
</organism>
<dbReference type="InterPro" id="IPR052201">
    <property type="entry name" value="LRR-containing_regulator"/>
</dbReference>
<keyword evidence="1" id="KW-0677">Repeat</keyword>
<name>A0A0D3ISR5_EMIH1</name>
<reference evidence="2" key="2">
    <citation type="submission" date="2024-10" db="UniProtKB">
        <authorList>
            <consortium name="EnsemblProtists"/>
        </authorList>
    </citation>
    <scope>IDENTIFICATION</scope>
</reference>
<dbReference type="PANTHER" id="PTHR24111:SF0">
    <property type="entry name" value="LEUCINE-RICH REPEAT-CONTAINING PROTEIN"/>
    <property type="match status" value="1"/>
</dbReference>
<dbReference type="Gene3D" id="3.80.10.10">
    <property type="entry name" value="Ribonuclease Inhibitor"/>
    <property type="match status" value="2"/>
</dbReference>
<dbReference type="GeneID" id="17260449"/>
<sequence length="206" mass="21659">MSPPQHRADRPLGRVAVVKERFLEPYEEVPDGRRCGFATNEVLKTLTLHSNNIGDEGAKAIGGALAVNGVLKILDIRFNKIGPKGAAAIAEGLRGNGVLTDLNLSGNNIGGGTGWIKASEVEGESKEVGSKVIYQGREMVVSVGVDSDGELQLVDVVQTGVLAIAKALEVNGVLTSIDLRGNNLSDEGKKAIQDAVSGREGFKLEM</sequence>
<reference evidence="3" key="1">
    <citation type="journal article" date="2013" name="Nature">
        <title>Pan genome of the phytoplankton Emiliania underpins its global distribution.</title>
        <authorList>
            <person name="Read B.A."/>
            <person name="Kegel J."/>
            <person name="Klute M.J."/>
            <person name="Kuo A."/>
            <person name="Lefebvre S.C."/>
            <person name="Maumus F."/>
            <person name="Mayer C."/>
            <person name="Miller J."/>
            <person name="Monier A."/>
            <person name="Salamov A."/>
            <person name="Young J."/>
            <person name="Aguilar M."/>
            <person name="Claverie J.M."/>
            <person name="Frickenhaus S."/>
            <person name="Gonzalez K."/>
            <person name="Herman E.K."/>
            <person name="Lin Y.C."/>
            <person name="Napier J."/>
            <person name="Ogata H."/>
            <person name="Sarno A.F."/>
            <person name="Shmutz J."/>
            <person name="Schroeder D."/>
            <person name="de Vargas C."/>
            <person name="Verret F."/>
            <person name="von Dassow P."/>
            <person name="Valentin K."/>
            <person name="Van de Peer Y."/>
            <person name="Wheeler G."/>
            <person name="Dacks J.B."/>
            <person name="Delwiche C.F."/>
            <person name="Dyhrman S.T."/>
            <person name="Glockner G."/>
            <person name="John U."/>
            <person name="Richards T."/>
            <person name="Worden A.Z."/>
            <person name="Zhang X."/>
            <person name="Grigoriev I.V."/>
            <person name="Allen A.E."/>
            <person name="Bidle K."/>
            <person name="Borodovsky M."/>
            <person name="Bowler C."/>
            <person name="Brownlee C."/>
            <person name="Cock J.M."/>
            <person name="Elias M."/>
            <person name="Gladyshev V.N."/>
            <person name="Groth M."/>
            <person name="Guda C."/>
            <person name="Hadaegh A."/>
            <person name="Iglesias-Rodriguez M.D."/>
            <person name="Jenkins J."/>
            <person name="Jones B.M."/>
            <person name="Lawson T."/>
            <person name="Leese F."/>
            <person name="Lindquist E."/>
            <person name="Lobanov A."/>
            <person name="Lomsadze A."/>
            <person name="Malik S.B."/>
            <person name="Marsh M.E."/>
            <person name="Mackinder L."/>
            <person name="Mock T."/>
            <person name="Mueller-Roeber B."/>
            <person name="Pagarete A."/>
            <person name="Parker M."/>
            <person name="Probert I."/>
            <person name="Quesneville H."/>
            <person name="Raines C."/>
            <person name="Rensing S.A."/>
            <person name="Riano-Pachon D.M."/>
            <person name="Richier S."/>
            <person name="Rokitta S."/>
            <person name="Shiraiwa Y."/>
            <person name="Soanes D.M."/>
            <person name="van der Giezen M."/>
            <person name="Wahlund T.M."/>
            <person name="Williams B."/>
            <person name="Wilson W."/>
            <person name="Wolfe G."/>
            <person name="Wurch L.L."/>
        </authorList>
    </citation>
    <scope>NUCLEOTIDE SEQUENCE</scope>
</reference>
<evidence type="ECO:0000313" key="2">
    <source>
        <dbReference type="EnsemblProtists" id="EOD14300"/>
    </source>
</evidence>
<proteinExistence type="predicted"/>
<dbReference type="SMART" id="SM00368">
    <property type="entry name" value="LRR_RI"/>
    <property type="match status" value="3"/>
</dbReference>
<dbReference type="PANTHER" id="PTHR24111">
    <property type="entry name" value="LEUCINE-RICH REPEAT-CONTAINING PROTEIN 34"/>
    <property type="match status" value="1"/>
</dbReference>
<dbReference type="InterPro" id="IPR001611">
    <property type="entry name" value="Leu-rich_rpt"/>
</dbReference>
<dbReference type="KEGG" id="ehx:EMIHUDRAFT_246280"/>
<accession>A0A0D3ISR5</accession>
<dbReference type="RefSeq" id="XP_005766729.1">
    <property type="nucleotide sequence ID" value="XM_005766672.1"/>
</dbReference>
<dbReference type="PaxDb" id="2903-EOD14300"/>
<dbReference type="EnsemblProtists" id="EOD14300">
    <property type="protein sequence ID" value="EOD14300"/>
    <property type="gene ID" value="EMIHUDRAFT_246280"/>
</dbReference>
<evidence type="ECO:0000313" key="3">
    <source>
        <dbReference type="Proteomes" id="UP000013827"/>
    </source>
</evidence>